<evidence type="ECO:0000256" key="1">
    <source>
        <dbReference type="ARBA" id="ARBA00023015"/>
    </source>
</evidence>
<dbReference type="GO" id="GO:0003677">
    <property type="term" value="F:DNA binding"/>
    <property type="evidence" value="ECO:0007669"/>
    <property type="project" value="UniProtKB-KW"/>
</dbReference>
<dbReference type="InterPro" id="IPR011991">
    <property type="entry name" value="ArsR-like_HTH"/>
</dbReference>
<name>A0A956NDT7_UNCEI</name>
<evidence type="ECO:0000259" key="4">
    <source>
        <dbReference type="PROSITE" id="PS50987"/>
    </source>
</evidence>
<sequence>MKTRENNTPALTREALESAAHCLRTLAHPIRLQIVALLLSDELTVGDLASACQVTPAAASTHLGLMKDRGILRAERRGREVYYLVDETAVSGIIDCLRNRFGQK</sequence>
<organism evidence="5 6">
    <name type="scientific">Eiseniibacteriota bacterium</name>
    <dbReference type="NCBI Taxonomy" id="2212470"/>
    <lineage>
        <taxon>Bacteria</taxon>
        <taxon>Candidatus Eiseniibacteriota</taxon>
    </lineage>
</organism>
<dbReference type="InterPro" id="IPR036388">
    <property type="entry name" value="WH-like_DNA-bd_sf"/>
</dbReference>
<dbReference type="Pfam" id="PF01022">
    <property type="entry name" value="HTH_5"/>
    <property type="match status" value="1"/>
</dbReference>
<dbReference type="PANTHER" id="PTHR33154:SF18">
    <property type="entry name" value="ARSENICAL RESISTANCE OPERON REPRESSOR"/>
    <property type="match status" value="1"/>
</dbReference>
<keyword evidence="2" id="KW-0238">DNA-binding</keyword>
<evidence type="ECO:0000313" key="6">
    <source>
        <dbReference type="Proteomes" id="UP000739538"/>
    </source>
</evidence>
<dbReference type="NCBIfam" id="NF033788">
    <property type="entry name" value="HTH_metalloreg"/>
    <property type="match status" value="1"/>
</dbReference>
<feature type="domain" description="HTH arsR-type" evidence="4">
    <location>
        <begin position="11"/>
        <end position="104"/>
    </location>
</feature>
<dbReference type="Gene3D" id="1.10.10.10">
    <property type="entry name" value="Winged helix-like DNA-binding domain superfamily/Winged helix DNA-binding domain"/>
    <property type="match status" value="1"/>
</dbReference>
<dbReference type="GO" id="GO:0003700">
    <property type="term" value="F:DNA-binding transcription factor activity"/>
    <property type="evidence" value="ECO:0007669"/>
    <property type="project" value="InterPro"/>
</dbReference>
<dbReference type="Proteomes" id="UP000739538">
    <property type="component" value="Unassembled WGS sequence"/>
</dbReference>
<evidence type="ECO:0000313" key="5">
    <source>
        <dbReference type="EMBL" id="MCA9756018.1"/>
    </source>
</evidence>
<dbReference type="PRINTS" id="PR00778">
    <property type="entry name" value="HTHARSR"/>
</dbReference>
<dbReference type="PANTHER" id="PTHR33154">
    <property type="entry name" value="TRANSCRIPTIONAL REGULATOR, ARSR FAMILY"/>
    <property type="match status" value="1"/>
</dbReference>
<comment type="caution">
    <text evidence="5">The sequence shown here is derived from an EMBL/GenBank/DDBJ whole genome shotgun (WGS) entry which is preliminary data.</text>
</comment>
<dbReference type="InterPro" id="IPR036390">
    <property type="entry name" value="WH_DNA-bd_sf"/>
</dbReference>
<protein>
    <submittedName>
        <fullName evidence="5">Winged helix-turn-helix transcriptional regulator</fullName>
    </submittedName>
</protein>
<dbReference type="SUPFAM" id="SSF46785">
    <property type="entry name" value="Winged helix' DNA-binding domain"/>
    <property type="match status" value="1"/>
</dbReference>
<gene>
    <name evidence="5" type="ORF">KDA27_09470</name>
</gene>
<dbReference type="CDD" id="cd00090">
    <property type="entry name" value="HTH_ARSR"/>
    <property type="match status" value="1"/>
</dbReference>
<dbReference type="InterPro" id="IPR051081">
    <property type="entry name" value="HTH_MetalResp_TranReg"/>
</dbReference>
<keyword evidence="1" id="KW-0805">Transcription regulation</keyword>
<dbReference type="PROSITE" id="PS50987">
    <property type="entry name" value="HTH_ARSR_2"/>
    <property type="match status" value="1"/>
</dbReference>
<proteinExistence type="predicted"/>
<reference evidence="5" key="2">
    <citation type="journal article" date="2021" name="Microbiome">
        <title>Successional dynamics and alternative stable states in a saline activated sludge microbial community over 9 years.</title>
        <authorList>
            <person name="Wang Y."/>
            <person name="Ye J."/>
            <person name="Ju F."/>
            <person name="Liu L."/>
            <person name="Boyd J.A."/>
            <person name="Deng Y."/>
            <person name="Parks D.H."/>
            <person name="Jiang X."/>
            <person name="Yin X."/>
            <person name="Woodcroft B.J."/>
            <person name="Tyson G.W."/>
            <person name="Hugenholtz P."/>
            <person name="Polz M.F."/>
            <person name="Zhang T."/>
        </authorList>
    </citation>
    <scope>NUCLEOTIDE SEQUENCE</scope>
    <source>
        <strain evidence="5">HKST-UBA02</strain>
    </source>
</reference>
<evidence type="ECO:0000256" key="2">
    <source>
        <dbReference type="ARBA" id="ARBA00023125"/>
    </source>
</evidence>
<dbReference type="InterPro" id="IPR001845">
    <property type="entry name" value="HTH_ArsR_DNA-bd_dom"/>
</dbReference>
<accession>A0A956NDT7</accession>
<dbReference type="AlphaFoldDB" id="A0A956NDT7"/>
<reference evidence="5" key="1">
    <citation type="submission" date="2020-04" db="EMBL/GenBank/DDBJ databases">
        <authorList>
            <person name="Zhang T."/>
        </authorList>
    </citation>
    <scope>NUCLEOTIDE SEQUENCE</scope>
    <source>
        <strain evidence="5">HKST-UBA02</strain>
    </source>
</reference>
<evidence type="ECO:0000256" key="3">
    <source>
        <dbReference type="ARBA" id="ARBA00023163"/>
    </source>
</evidence>
<dbReference type="EMBL" id="JAGQHS010000039">
    <property type="protein sequence ID" value="MCA9756018.1"/>
    <property type="molecule type" value="Genomic_DNA"/>
</dbReference>
<keyword evidence="3" id="KW-0804">Transcription</keyword>
<dbReference type="SMART" id="SM00418">
    <property type="entry name" value="HTH_ARSR"/>
    <property type="match status" value="1"/>
</dbReference>